<dbReference type="PANTHER" id="PTHR11040:SF203">
    <property type="entry name" value="FI18611P1-RELATED"/>
    <property type="match status" value="1"/>
</dbReference>
<dbReference type="PANTHER" id="PTHR11040">
    <property type="entry name" value="ZINC/IRON TRANSPORTER"/>
    <property type="match status" value="1"/>
</dbReference>
<keyword evidence="8" id="KW-1185">Reference proteome</keyword>
<feature type="transmembrane region" description="Helical" evidence="6">
    <location>
        <begin position="248"/>
        <end position="269"/>
    </location>
</feature>
<evidence type="ECO:0000256" key="2">
    <source>
        <dbReference type="ARBA" id="ARBA00022692"/>
    </source>
</evidence>
<dbReference type="Pfam" id="PF02535">
    <property type="entry name" value="Zip"/>
    <property type="match status" value="1"/>
</dbReference>
<evidence type="ECO:0000256" key="6">
    <source>
        <dbReference type="SAM" id="Phobius"/>
    </source>
</evidence>
<accession>A0AAN9FW16</accession>
<comment type="caution">
    <text evidence="7">The sequence shown here is derived from an EMBL/GenBank/DDBJ whole genome shotgun (WGS) entry which is preliminary data.</text>
</comment>
<evidence type="ECO:0000256" key="5">
    <source>
        <dbReference type="SAM" id="MobiDB-lite"/>
    </source>
</evidence>
<evidence type="ECO:0000313" key="8">
    <source>
        <dbReference type="Proteomes" id="UP001374579"/>
    </source>
</evidence>
<dbReference type="AlphaFoldDB" id="A0AAN9FW16"/>
<gene>
    <name evidence="7" type="ORF">V1264_021618</name>
</gene>
<keyword evidence="4 6" id="KW-0472">Membrane</keyword>
<dbReference type="GO" id="GO:0005385">
    <property type="term" value="F:zinc ion transmembrane transporter activity"/>
    <property type="evidence" value="ECO:0007669"/>
    <property type="project" value="TreeGrafter"/>
</dbReference>
<feature type="transmembrane region" description="Helical" evidence="6">
    <location>
        <begin position="375"/>
        <end position="397"/>
    </location>
</feature>
<feature type="region of interest" description="Disordered" evidence="5">
    <location>
        <begin position="155"/>
        <end position="237"/>
    </location>
</feature>
<proteinExistence type="predicted"/>
<dbReference type="GO" id="GO:0005886">
    <property type="term" value="C:plasma membrane"/>
    <property type="evidence" value="ECO:0007669"/>
    <property type="project" value="TreeGrafter"/>
</dbReference>
<dbReference type="InterPro" id="IPR003689">
    <property type="entry name" value="ZIP"/>
</dbReference>
<keyword evidence="3 6" id="KW-1133">Transmembrane helix</keyword>
<feature type="compositionally biased region" description="Basic and acidic residues" evidence="5">
    <location>
        <begin position="173"/>
        <end position="184"/>
    </location>
</feature>
<feature type="compositionally biased region" description="Basic and acidic residues" evidence="5">
    <location>
        <begin position="213"/>
        <end position="222"/>
    </location>
</feature>
<organism evidence="7 8">
    <name type="scientific">Littorina saxatilis</name>
    <dbReference type="NCBI Taxonomy" id="31220"/>
    <lineage>
        <taxon>Eukaryota</taxon>
        <taxon>Metazoa</taxon>
        <taxon>Spiralia</taxon>
        <taxon>Lophotrochozoa</taxon>
        <taxon>Mollusca</taxon>
        <taxon>Gastropoda</taxon>
        <taxon>Caenogastropoda</taxon>
        <taxon>Littorinimorpha</taxon>
        <taxon>Littorinoidea</taxon>
        <taxon>Littorinidae</taxon>
        <taxon>Littorina</taxon>
    </lineage>
</organism>
<comment type="subcellular location">
    <subcellularLocation>
        <location evidence="1">Membrane</location>
        <topology evidence="1">Multi-pass membrane protein</topology>
    </subcellularLocation>
</comment>
<evidence type="ECO:0000313" key="7">
    <source>
        <dbReference type="EMBL" id="KAK7087586.1"/>
    </source>
</evidence>
<evidence type="ECO:0000256" key="1">
    <source>
        <dbReference type="ARBA" id="ARBA00004141"/>
    </source>
</evidence>
<dbReference type="Proteomes" id="UP001374579">
    <property type="component" value="Unassembled WGS sequence"/>
</dbReference>
<reference evidence="7 8" key="1">
    <citation type="submission" date="2024-02" db="EMBL/GenBank/DDBJ databases">
        <title>Chromosome-scale genome assembly of the rough periwinkle Littorina saxatilis.</title>
        <authorList>
            <person name="De Jode A."/>
            <person name="Faria R."/>
            <person name="Formenti G."/>
            <person name="Sims Y."/>
            <person name="Smith T.P."/>
            <person name="Tracey A."/>
            <person name="Wood J.M.D."/>
            <person name="Zagrodzka Z.B."/>
            <person name="Johannesson K."/>
            <person name="Butlin R.K."/>
            <person name="Leder E.H."/>
        </authorList>
    </citation>
    <scope>NUCLEOTIDE SEQUENCE [LARGE SCALE GENOMIC DNA]</scope>
    <source>
        <strain evidence="7">Snail1</strain>
        <tissue evidence="7">Muscle</tissue>
    </source>
</reference>
<feature type="transmembrane region" description="Helical" evidence="6">
    <location>
        <begin position="309"/>
        <end position="329"/>
    </location>
</feature>
<feature type="transmembrane region" description="Helical" evidence="6">
    <location>
        <begin position="275"/>
        <end position="297"/>
    </location>
</feature>
<evidence type="ECO:0000256" key="3">
    <source>
        <dbReference type="ARBA" id="ARBA00022989"/>
    </source>
</evidence>
<keyword evidence="2 6" id="KW-0812">Transmembrane</keyword>
<feature type="transmembrane region" description="Helical" evidence="6">
    <location>
        <begin position="6"/>
        <end position="28"/>
    </location>
</feature>
<dbReference type="EMBL" id="JBAMIC010004070">
    <property type="protein sequence ID" value="KAK7087586.1"/>
    <property type="molecule type" value="Genomic_DNA"/>
</dbReference>
<evidence type="ECO:0000256" key="4">
    <source>
        <dbReference type="ARBA" id="ARBA00023136"/>
    </source>
</evidence>
<feature type="transmembrane region" description="Helical" evidence="6">
    <location>
        <begin position="341"/>
        <end position="363"/>
    </location>
</feature>
<feature type="transmembrane region" description="Helical" evidence="6">
    <location>
        <begin position="87"/>
        <end position="114"/>
    </location>
</feature>
<protein>
    <submittedName>
        <fullName evidence="7">Uncharacterized protein</fullName>
    </submittedName>
</protein>
<sequence length="403" mass="43465">MDPKVTKGVAIIILFALTVVFGWLPIWLHHRGTLSASASPRRKIVLDVLNCFAGGVFLGTCLLHLLAEGREEFEDYKKEVGLDVDFPVYEALAAVGLFLVAFVEKIGFAVISFTRGNGMGDAQRVDSTTAKGSPAIVYSAPRSMGSANYGTVPESRHVGNSEEVNSSFVNGRPKTETEEGERQKLISAVEIRTPSTGSEVRRSVQGQGQGHAHAHDLAEQEHQHHHHSPMASTSCDPSSISQMSVMRALLLLVALSFHTIFDGLAVGLQETDADVWGVLLAISIHKSLVAFCLGLELAASSPRNAKRPWVFMFLFAFISPIGIGIGMGVTSGHVDERAQLLASSVLQALATGTFLYVTFFEILGQQFAHSHDSGMKTWVVMLKLFVAVVGFACMAGVKLLDTD</sequence>
<feature type="transmembrane region" description="Helical" evidence="6">
    <location>
        <begin position="48"/>
        <end position="67"/>
    </location>
</feature>
<name>A0AAN9FW16_9CAEN</name>